<dbReference type="Proteomes" id="UP000708208">
    <property type="component" value="Unassembled WGS sequence"/>
</dbReference>
<organism evidence="2 3">
    <name type="scientific">Allacma fusca</name>
    <dbReference type="NCBI Taxonomy" id="39272"/>
    <lineage>
        <taxon>Eukaryota</taxon>
        <taxon>Metazoa</taxon>
        <taxon>Ecdysozoa</taxon>
        <taxon>Arthropoda</taxon>
        <taxon>Hexapoda</taxon>
        <taxon>Collembola</taxon>
        <taxon>Symphypleona</taxon>
        <taxon>Sminthuridae</taxon>
        <taxon>Allacma</taxon>
    </lineage>
</organism>
<gene>
    <name evidence="2" type="ORF">AFUS01_LOCUS39403</name>
</gene>
<sequence>DADREGDEETAVPNPNLVKSVGFIFLPVLQGVRLTLDGGPDILAPNVPGLSQQRRRRAESLSGRRKTSPAPSGTARYLLQSPQPARHVRRAQDDGDQDVEAAAGRHKREII</sequence>
<reference evidence="2" key="1">
    <citation type="submission" date="2021-06" db="EMBL/GenBank/DDBJ databases">
        <authorList>
            <person name="Hodson N. C."/>
            <person name="Mongue J. A."/>
            <person name="Jaron S. K."/>
        </authorList>
    </citation>
    <scope>NUCLEOTIDE SEQUENCE</scope>
</reference>
<feature type="non-terminal residue" evidence="2">
    <location>
        <position position="1"/>
    </location>
</feature>
<protein>
    <submittedName>
        <fullName evidence="2">Uncharacterized protein</fullName>
    </submittedName>
</protein>
<proteinExistence type="predicted"/>
<evidence type="ECO:0000313" key="2">
    <source>
        <dbReference type="EMBL" id="CAG7829544.1"/>
    </source>
</evidence>
<dbReference type="AlphaFoldDB" id="A0A8J2PQJ7"/>
<accession>A0A8J2PQJ7</accession>
<evidence type="ECO:0000313" key="3">
    <source>
        <dbReference type="Proteomes" id="UP000708208"/>
    </source>
</evidence>
<evidence type="ECO:0000256" key="1">
    <source>
        <dbReference type="SAM" id="MobiDB-lite"/>
    </source>
</evidence>
<keyword evidence="3" id="KW-1185">Reference proteome</keyword>
<name>A0A8J2PQJ7_9HEXA</name>
<comment type="caution">
    <text evidence="2">The sequence shown here is derived from an EMBL/GenBank/DDBJ whole genome shotgun (WGS) entry which is preliminary data.</text>
</comment>
<feature type="compositionally biased region" description="Basic residues" evidence="1">
    <location>
        <begin position="53"/>
        <end position="67"/>
    </location>
</feature>
<feature type="region of interest" description="Disordered" evidence="1">
    <location>
        <begin position="37"/>
        <end position="111"/>
    </location>
</feature>
<dbReference type="EMBL" id="CAJVCH010551935">
    <property type="protein sequence ID" value="CAG7829544.1"/>
    <property type="molecule type" value="Genomic_DNA"/>
</dbReference>